<dbReference type="AlphaFoldDB" id="A0A0F9RUE7"/>
<comment type="caution">
    <text evidence="1">The sequence shown here is derived from an EMBL/GenBank/DDBJ whole genome shotgun (WGS) entry which is preliminary data.</text>
</comment>
<protein>
    <submittedName>
        <fullName evidence="1">Uncharacterized protein</fullName>
    </submittedName>
</protein>
<gene>
    <name evidence="1" type="ORF">LCGC14_0852660</name>
</gene>
<evidence type="ECO:0000313" key="1">
    <source>
        <dbReference type="EMBL" id="KKN28621.1"/>
    </source>
</evidence>
<organism evidence="1">
    <name type="scientific">marine sediment metagenome</name>
    <dbReference type="NCBI Taxonomy" id="412755"/>
    <lineage>
        <taxon>unclassified sequences</taxon>
        <taxon>metagenomes</taxon>
        <taxon>ecological metagenomes</taxon>
    </lineage>
</organism>
<accession>A0A0F9RUE7</accession>
<reference evidence="1" key="1">
    <citation type="journal article" date="2015" name="Nature">
        <title>Complex archaea that bridge the gap between prokaryotes and eukaryotes.</title>
        <authorList>
            <person name="Spang A."/>
            <person name="Saw J.H."/>
            <person name="Jorgensen S.L."/>
            <person name="Zaremba-Niedzwiedzka K."/>
            <person name="Martijn J."/>
            <person name="Lind A.E."/>
            <person name="van Eijk R."/>
            <person name="Schleper C."/>
            <person name="Guy L."/>
            <person name="Ettema T.J."/>
        </authorList>
    </citation>
    <scope>NUCLEOTIDE SEQUENCE</scope>
</reference>
<dbReference type="EMBL" id="LAZR01002548">
    <property type="protein sequence ID" value="KKN28621.1"/>
    <property type="molecule type" value="Genomic_DNA"/>
</dbReference>
<name>A0A0F9RUE7_9ZZZZ</name>
<sequence length="72" mass="8365">MKCKVLSVEKEFGNCDKKAKFYIVDLECGNESGDYEFFWICEECTPHFIGENGDDPHYIIIKEHSLGERSNK</sequence>
<proteinExistence type="predicted"/>